<name>A0A517TSD0_9BACT</name>
<dbReference type="KEGG" id="llh:I41_04360"/>
<protein>
    <submittedName>
        <fullName evidence="1">Uncharacterized protein</fullName>
    </submittedName>
</protein>
<reference evidence="1 2" key="1">
    <citation type="submission" date="2019-02" db="EMBL/GenBank/DDBJ databases">
        <title>Deep-cultivation of Planctomycetes and their phenomic and genomic characterization uncovers novel biology.</title>
        <authorList>
            <person name="Wiegand S."/>
            <person name="Jogler M."/>
            <person name="Boedeker C."/>
            <person name="Pinto D."/>
            <person name="Vollmers J."/>
            <person name="Rivas-Marin E."/>
            <person name="Kohn T."/>
            <person name="Peeters S.H."/>
            <person name="Heuer A."/>
            <person name="Rast P."/>
            <person name="Oberbeckmann S."/>
            <person name="Bunk B."/>
            <person name="Jeske O."/>
            <person name="Meyerdierks A."/>
            <person name="Storesund J.E."/>
            <person name="Kallscheuer N."/>
            <person name="Luecker S."/>
            <person name="Lage O.M."/>
            <person name="Pohl T."/>
            <person name="Merkel B.J."/>
            <person name="Hornburger P."/>
            <person name="Mueller R.-W."/>
            <person name="Bruemmer F."/>
            <person name="Labrenz M."/>
            <person name="Spormann A.M."/>
            <person name="Op den Camp H."/>
            <person name="Overmann J."/>
            <person name="Amann R."/>
            <person name="Jetten M.S.M."/>
            <person name="Mascher T."/>
            <person name="Medema M.H."/>
            <person name="Devos D.P."/>
            <person name="Kaster A.-K."/>
            <person name="Ovreas L."/>
            <person name="Rohde M."/>
            <person name="Galperin M.Y."/>
            <person name="Jogler C."/>
        </authorList>
    </citation>
    <scope>NUCLEOTIDE SEQUENCE [LARGE SCALE GENOMIC DNA]</scope>
    <source>
        <strain evidence="1 2">I41</strain>
    </source>
</reference>
<gene>
    <name evidence="1" type="ORF">I41_04360</name>
</gene>
<sequence>MEFRALSIARPWSLLIVAVRRKLRCCALFTAGIGALPGCKPLEVVQPVAPGQQVMAPPQLFGAPPIVSGQGVMIDPFAMDPNNPMSAGAPIVVPGDGGSSQIHIPVANRDWTWEQIVDTVDDYFRVERERQVQLVGDVLTEGRIDVHPQIGATLPEFHRRDSVGKYNRWESTFQTIRRRATIRVIPDATGYLIDVLVEKDLEDLPRPENSTAGAATFRNDSSLPSVAAEAVSRTRLASNWIFIGRDPELEREIIADLQSRLVVAPTNSPLVQ</sequence>
<proteinExistence type="predicted"/>
<dbReference type="AlphaFoldDB" id="A0A517TSD0"/>
<keyword evidence="2" id="KW-1185">Reference proteome</keyword>
<dbReference type="Proteomes" id="UP000317909">
    <property type="component" value="Chromosome"/>
</dbReference>
<evidence type="ECO:0000313" key="1">
    <source>
        <dbReference type="EMBL" id="QDT71280.1"/>
    </source>
</evidence>
<accession>A0A517TSD0</accession>
<dbReference type="EMBL" id="CP036339">
    <property type="protein sequence ID" value="QDT71280.1"/>
    <property type="molecule type" value="Genomic_DNA"/>
</dbReference>
<organism evidence="1 2">
    <name type="scientific">Lacipirellula limnantheis</name>
    <dbReference type="NCBI Taxonomy" id="2528024"/>
    <lineage>
        <taxon>Bacteria</taxon>
        <taxon>Pseudomonadati</taxon>
        <taxon>Planctomycetota</taxon>
        <taxon>Planctomycetia</taxon>
        <taxon>Pirellulales</taxon>
        <taxon>Lacipirellulaceae</taxon>
        <taxon>Lacipirellula</taxon>
    </lineage>
</organism>
<evidence type="ECO:0000313" key="2">
    <source>
        <dbReference type="Proteomes" id="UP000317909"/>
    </source>
</evidence>